<reference evidence="3 4" key="1">
    <citation type="journal article" date="2012" name="J. Bacteriol.">
        <title>Genome sequences of type strains of seven species of the marine bacterium Pseudoalteromonas.</title>
        <authorList>
            <person name="Xie B.B."/>
            <person name="Shu Y.L."/>
            <person name="Qin Q.L."/>
            <person name="Rong J.C."/>
            <person name="Zhang X.Y."/>
            <person name="Chen X.L."/>
            <person name="Shi M."/>
            <person name="He H.L."/>
            <person name="Zhou B.C."/>
            <person name="Zhang Y.Z."/>
        </authorList>
    </citation>
    <scope>NUCLEOTIDE SEQUENCE [LARGE SCALE GENOMIC DNA]</scope>
    <source>
        <strain evidence="3 4">A 37-1-2</strain>
    </source>
</reference>
<dbReference type="EMBL" id="CP011025">
    <property type="protein sequence ID" value="ATC86908.1"/>
    <property type="molecule type" value="Genomic_DNA"/>
</dbReference>
<dbReference type="RefSeq" id="WP_010554181.1">
    <property type="nucleotide sequence ID" value="NZ_CP011025.1"/>
</dbReference>
<dbReference type="OrthoDB" id="6315608at2"/>
<feature type="compositionally biased region" description="Low complexity" evidence="1">
    <location>
        <begin position="143"/>
        <end position="155"/>
    </location>
</feature>
<name>A0A290S427_9GAMM</name>
<sequence length="183" mass="18467">MKSLLFASLFVSVSAFATFPVYAQSDNDVIVQTDNLNTLINILNNASADIPSEELQKKLVAAIEQLCQNTAPLDLDSPIANGTCSPEQLDIIMNAVIAAIGVDSPFISDFLAALVTAGVDSDAVTLAAITAGVDATIASEATAAGPTEPTAPTGPVIVNLPTTPLPQGAGGTGGDEGISEVGN</sequence>
<feature type="region of interest" description="Disordered" evidence="1">
    <location>
        <begin position="143"/>
        <end position="183"/>
    </location>
</feature>
<evidence type="ECO:0000256" key="2">
    <source>
        <dbReference type="SAM" id="SignalP"/>
    </source>
</evidence>
<accession>A0A290S427</accession>
<keyword evidence="2" id="KW-0732">Signal</keyword>
<feature type="signal peptide" evidence="2">
    <location>
        <begin position="1"/>
        <end position="17"/>
    </location>
</feature>
<organism evidence="3 4">
    <name type="scientific">Pseudoalteromonas arctica A 37-1-2</name>
    <dbReference type="NCBI Taxonomy" id="1117313"/>
    <lineage>
        <taxon>Bacteria</taxon>
        <taxon>Pseudomonadati</taxon>
        <taxon>Pseudomonadota</taxon>
        <taxon>Gammaproteobacteria</taxon>
        <taxon>Alteromonadales</taxon>
        <taxon>Pseudoalteromonadaceae</taxon>
        <taxon>Pseudoalteromonas</taxon>
    </lineage>
</organism>
<evidence type="ECO:0000313" key="3">
    <source>
        <dbReference type="EMBL" id="ATC86908.1"/>
    </source>
</evidence>
<dbReference type="Proteomes" id="UP000016505">
    <property type="component" value="Chromosome I"/>
</dbReference>
<evidence type="ECO:0000256" key="1">
    <source>
        <dbReference type="SAM" id="MobiDB-lite"/>
    </source>
</evidence>
<feature type="chain" id="PRO_5012041487" evidence="2">
    <location>
        <begin position="18"/>
        <end position="183"/>
    </location>
</feature>
<proteinExistence type="predicted"/>
<protein>
    <submittedName>
        <fullName evidence="3">Uncharacterized protein</fullName>
    </submittedName>
</protein>
<dbReference type="AlphaFoldDB" id="A0A290S427"/>
<dbReference type="KEGG" id="part:PARC_a2416"/>
<gene>
    <name evidence="3" type="ORF">PARC_a2416</name>
</gene>
<evidence type="ECO:0000313" key="4">
    <source>
        <dbReference type="Proteomes" id="UP000016505"/>
    </source>
</evidence>